<evidence type="ECO:0000256" key="1">
    <source>
        <dbReference type="SAM" id="Phobius"/>
    </source>
</evidence>
<evidence type="ECO:0000313" key="3">
    <source>
        <dbReference type="Proteomes" id="UP001384579"/>
    </source>
</evidence>
<name>A0ABU8YJJ5_9CYAN</name>
<proteinExistence type="predicted"/>
<feature type="transmembrane region" description="Helical" evidence="1">
    <location>
        <begin position="62"/>
        <end position="84"/>
    </location>
</feature>
<keyword evidence="1" id="KW-0812">Transmembrane</keyword>
<gene>
    <name evidence="2" type="ORF">WMG39_06685</name>
</gene>
<sequence>MNIVSLAIAWLVTSVSFFIISKLPIGVDIDTFGKAMISAAVFGLLNALVRPIFLLFTFPAVLITFGLFMIVINAAIFGLAAWLVDGFRLRWGIWSALLGAIALGFVNSLLYELLGPILNSR</sequence>
<keyword evidence="3" id="KW-1185">Reference proteome</keyword>
<feature type="transmembrane region" description="Helical" evidence="1">
    <location>
        <begin position="91"/>
        <end position="111"/>
    </location>
</feature>
<accession>A0ABU8YJJ5</accession>
<dbReference type="Proteomes" id="UP001384579">
    <property type="component" value="Unassembled WGS sequence"/>
</dbReference>
<dbReference type="EMBL" id="JBBLXS010000058">
    <property type="protein sequence ID" value="MEK0184541.1"/>
    <property type="molecule type" value="Genomic_DNA"/>
</dbReference>
<keyword evidence="1" id="KW-0472">Membrane</keyword>
<dbReference type="InterPro" id="IPR007165">
    <property type="entry name" value="Phage_holin_4_2"/>
</dbReference>
<dbReference type="PANTHER" id="PTHR37309">
    <property type="entry name" value="SLR0284 PROTEIN"/>
    <property type="match status" value="1"/>
</dbReference>
<comment type="caution">
    <text evidence="2">The sequence shown here is derived from an EMBL/GenBank/DDBJ whole genome shotgun (WGS) entry which is preliminary data.</text>
</comment>
<protein>
    <submittedName>
        <fullName evidence="2">Phage holin family protein</fullName>
    </submittedName>
</protein>
<dbReference type="PANTHER" id="PTHR37309:SF1">
    <property type="entry name" value="SLR0284 PROTEIN"/>
    <property type="match status" value="1"/>
</dbReference>
<evidence type="ECO:0000313" key="2">
    <source>
        <dbReference type="EMBL" id="MEK0184541.1"/>
    </source>
</evidence>
<organism evidence="2 3">
    <name type="scientific">Microcoleus anatoxicus PTRS2</name>
    <dbReference type="NCBI Taxonomy" id="2705321"/>
    <lineage>
        <taxon>Bacteria</taxon>
        <taxon>Bacillati</taxon>
        <taxon>Cyanobacteriota</taxon>
        <taxon>Cyanophyceae</taxon>
        <taxon>Oscillatoriophycideae</taxon>
        <taxon>Oscillatoriales</taxon>
        <taxon>Microcoleaceae</taxon>
        <taxon>Microcoleus</taxon>
        <taxon>Microcoleus anatoxicus</taxon>
    </lineage>
</organism>
<dbReference type="Pfam" id="PF04020">
    <property type="entry name" value="Phage_holin_4_2"/>
    <property type="match status" value="1"/>
</dbReference>
<reference evidence="2 3" key="1">
    <citation type="journal article" date="2020" name="Harmful Algae">
        <title>Molecular and morphological characterization of a novel dihydroanatoxin-a producing Microcoleus species (cyanobacteria) from the Russian River, California, USA.</title>
        <authorList>
            <person name="Conklin K.Y."/>
            <person name="Stancheva R."/>
            <person name="Otten T.G."/>
            <person name="Fadness R."/>
            <person name="Boyer G.L."/>
            <person name="Read B."/>
            <person name="Zhang X."/>
            <person name="Sheath R.G."/>
        </authorList>
    </citation>
    <scope>NUCLEOTIDE SEQUENCE [LARGE SCALE GENOMIC DNA]</scope>
    <source>
        <strain evidence="2 3">PTRS2</strain>
    </source>
</reference>
<dbReference type="RefSeq" id="WP_340520715.1">
    <property type="nucleotide sequence ID" value="NZ_JBBLXS010000058.1"/>
</dbReference>
<keyword evidence="1" id="KW-1133">Transmembrane helix</keyword>
<feature type="transmembrane region" description="Helical" evidence="1">
    <location>
        <begin position="37"/>
        <end position="56"/>
    </location>
</feature>
<feature type="transmembrane region" description="Helical" evidence="1">
    <location>
        <begin position="6"/>
        <end position="25"/>
    </location>
</feature>